<keyword evidence="3" id="KW-1185">Reference proteome</keyword>
<evidence type="ECO:0000313" key="3">
    <source>
        <dbReference type="Proteomes" id="UP001528850"/>
    </source>
</evidence>
<gene>
    <name evidence="2" type="ORF">P3W24_11745</name>
</gene>
<evidence type="ECO:0000259" key="1">
    <source>
        <dbReference type="Pfam" id="PF01636"/>
    </source>
</evidence>
<dbReference type="SUPFAM" id="SSF56112">
    <property type="entry name" value="Protein kinase-like (PK-like)"/>
    <property type="match status" value="1"/>
</dbReference>
<protein>
    <submittedName>
        <fullName evidence="2">Phosphotransferase</fullName>
    </submittedName>
</protein>
<accession>A0ABT6BC25</accession>
<dbReference type="InterPro" id="IPR002575">
    <property type="entry name" value="Aminoglycoside_PTrfase"/>
</dbReference>
<reference evidence="2 3" key="1">
    <citation type="journal article" date="2024" name="Curr. Microbiol.">
        <title>Luteibacter sahnii sp. nov., A Novel Yellow-Colored Xanthomonadin Pigment Producing Probiotic Bacterium from Healthy Rice Seed Microbiome.</title>
        <authorList>
            <person name="Jaiswal G."/>
            <person name="Rana R."/>
            <person name="Nayak P.K."/>
            <person name="Chouhan R."/>
            <person name="Gandhi S.G."/>
            <person name="Patel H.K."/>
            <person name="Patil P.B."/>
        </authorList>
    </citation>
    <scope>NUCLEOTIDE SEQUENCE [LARGE SCALE GENOMIC DNA]</scope>
    <source>
        <strain evidence="2 3">PPL201</strain>
    </source>
</reference>
<dbReference type="EMBL" id="JARJJS010000002">
    <property type="protein sequence ID" value="MDF4025638.1"/>
    <property type="molecule type" value="Genomic_DNA"/>
</dbReference>
<evidence type="ECO:0000313" key="2">
    <source>
        <dbReference type="EMBL" id="MDF4025638.1"/>
    </source>
</evidence>
<dbReference type="Pfam" id="PF01636">
    <property type="entry name" value="APH"/>
    <property type="match status" value="1"/>
</dbReference>
<comment type="caution">
    <text evidence="2">The sequence shown here is derived from an EMBL/GenBank/DDBJ whole genome shotgun (WGS) entry which is preliminary data.</text>
</comment>
<dbReference type="Gene3D" id="3.90.1200.10">
    <property type="match status" value="1"/>
</dbReference>
<feature type="domain" description="Aminoglycoside phosphotransferase" evidence="1">
    <location>
        <begin position="24"/>
        <end position="259"/>
    </location>
</feature>
<name>A0ABT6BC25_9GAMM</name>
<dbReference type="InterPro" id="IPR011009">
    <property type="entry name" value="Kinase-like_dom_sf"/>
</dbReference>
<organism evidence="2 3">
    <name type="scientific">Luteibacter sahnii</name>
    <dbReference type="NCBI Taxonomy" id="3021977"/>
    <lineage>
        <taxon>Bacteria</taxon>
        <taxon>Pseudomonadati</taxon>
        <taxon>Pseudomonadota</taxon>
        <taxon>Gammaproteobacteria</taxon>
        <taxon>Lysobacterales</taxon>
        <taxon>Rhodanobacteraceae</taxon>
        <taxon>Luteibacter</taxon>
    </lineage>
</organism>
<dbReference type="Proteomes" id="UP001528850">
    <property type="component" value="Unassembled WGS sequence"/>
</dbReference>
<proteinExistence type="predicted"/>
<sequence>MARNRMPAFPEGYDLRPLDEGRRVTDRVVRWRTPSGDVAVKTYTGEHRARGRQEARLIAFLGTPADPRFRVQSVVATRRGEPFADTEDASVLVTRWESGASRRYDAFTRREWSSLGSSLAALHRRLDEWTAPPVDTLSARLARIDIDAERARLQMPGGALPDAPGLDAGRVSDYLACCRDLLVRCHPGAVGAFPAADPQRPIHNDYNQFNYLFDGTLPPVIIDWEASIGAPREFEVVRCLNHLPLQAPASAQAFIEGYLAVRPLRGARMRWAVDVACLMHATKHWVLDGWLDGREGFAERLTGAMAMTALFAGGRDAMADFYLRHAGGAA</sequence>